<keyword evidence="1" id="KW-1133">Transmembrane helix</keyword>
<dbReference type="RefSeq" id="WP_255899977.1">
    <property type="nucleotide sequence ID" value="NZ_CP050470.1"/>
</dbReference>
<sequence>MAYSPFYITPEELAVYQEAQEQEISSGSNVLRWSVVNVEMPSRYIHLYFTLVTLFVCIAIFFALANFDQNDDTMFLACVLSFCVALFYFLMRWGLLKQYHYVFSEKGLVAKSSSTIPKWMNNASQVTGWVGATICILMVLLVGPMALAGAGAFILVSFKMLKRQPDEVAEIKVGEREDWLFADYNKKRKVIQFYFKQDICRYRDTAHKTIFRSQDRSDCYVFFKTEADLESMVAQLSKVYKLNCTEVDDHKKLFEAKPESRLFSIPVCSKEYQTDEVFDLRASNAPLPEREYLYNGKWQTESEIEKSKSELTTAKE</sequence>
<dbReference type="Proteomes" id="UP001059912">
    <property type="component" value="Chromosome 1"/>
</dbReference>
<protein>
    <submittedName>
        <fullName evidence="2">Uncharacterized protein</fullName>
    </submittedName>
</protein>
<evidence type="ECO:0000256" key="1">
    <source>
        <dbReference type="SAM" id="Phobius"/>
    </source>
</evidence>
<keyword evidence="3" id="KW-1185">Reference proteome</keyword>
<feature type="transmembrane region" description="Helical" evidence="1">
    <location>
        <begin position="74"/>
        <end position="95"/>
    </location>
</feature>
<reference evidence="2" key="1">
    <citation type="submission" date="2020-03" db="EMBL/GenBank/DDBJ databases">
        <title>Five strains of Vibrio campbellii isolated from Mariana Trench.</title>
        <authorList>
            <person name="Liang J."/>
            <person name="Zhang X.-H."/>
        </authorList>
    </citation>
    <scope>NUCLEOTIDE SEQUENCE</scope>
    <source>
        <strain evidence="2">LJC013</strain>
    </source>
</reference>
<feature type="transmembrane region" description="Helical" evidence="1">
    <location>
        <begin position="45"/>
        <end position="67"/>
    </location>
</feature>
<dbReference type="EMBL" id="CP050470">
    <property type="protein sequence ID" value="UTZ30440.1"/>
    <property type="molecule type" value="Genomic_DNA"/>
</dbReference>
<proteinExistence type="predicted"/>
<evidence type="ECO:0000313" key="2">
    <source>
        <dbReference type="EMBL" id="UTZ30440.1"/>
    </source>
</evidence>
<keyword evidence="1" id="KW-0812">Transmembrane</keyword>
<keyword evidence="1" id="KW-0472">Membrane</keyword>
<evidence type="ECO:0000313" key="3">
    <source>
        <dbReference type="Proteomes" id="UP001059912"/>
    </source>
</evidence>
<organism evidence="2 3">
    <name type="scientific">Vibrio campbellii</name>
    <dbReference type="NCBI Taxonomy" id="680"/>
    <lineage>
        <taxon>Bacteria</taxon>
        <taxon>Pseudomonadati</taxon>
        <taxon>Pseudomonadota</taxon>
        <taxon>Gammaproteobacteria</taxon>
        <taxon>Vibrionales</taxon>
        <taxon>Vibrionaceae</taxon>
        <taxon>Vibrio</taxon>
    </lineage>
</organism>
<feature type="transmembrane region" description="Helical" evidence="1">
    <location>
        <begin position="129"/>
        <end position="156"/>
    </location>
</feature>
<gene>
    <name evidence="2" type="ORF">HB762_02850</name>
</gene>
<name>A0ABY5I831_9VIBR</name>
<accession>A0ABY5I831</accession>